<dbReference type="Pfam" id="PF00392">
    <property type="entry name" value="GntR"/>
    <property type="match status" value="1"/>
</dbReference>
<dbReference type="SMART" id="SM00345">
    <property type="entry name" value="HTH_GNTR"/>
    <property type="match status" value="1"/>
</dbReference>
<evidence type="ECO:0000256" key="4">
    <source>
        <dbReference type="SAM" id="MobiDB-lite"/>
    </source>
</evidence>
<dbReference type="GO" id="GO:0003700">
    <property type="term" value="F:DNA-binding transcription factor activity"/>
    <property type="evidence" value="ECO:0007669"/>
    <property type="project" value="InterPro"/>
</dbReference>
<dbReference type="PANTHER" id="PTHR43537:SF51">
    <property type="entry name" value="HTH-TYPE TRANSCRIPTIONAL REGULATOR LGOR-RELATED"/>
    <property type="match status" value="1"/>
</dbReference>
<protein>
    <submittedName>
        <fullName evidence="6">Putative GntR family transcriptional regulator</fullName>
    </submittedName>
</protein>
<dbReference type="Pfam" id="PF07729">
    <property type="entry name" value="FCD"/>
    <property type="match status" value="1"/>
</dbReference>
<evidence type="ECO:0000313" key="7">
    <source>
        <dbReference type="Proteomes" id="UP000002949"/>
    </source>
</evidence>
<feature type="region of interest" description="Disordered" evidence="4">
    <location>
        <begin position="218"/>
        <end position="237"/>
    </location>
</feature>
<dbReference type="GO" id="GO:0003677">
    <property type="term" value="F:DNA binding"/>
    <property type="evidence" value="ECO:0007669"/>
    <property type="project" value="UniProtKB-KW"/>
</dbReference>
<organism evidence="6 7">
    <name type="scientific">Mesorhizobium amorphae CCNWGS0123</name>
    <dbReference type="NCBI Taxonomy" id="1082933"/>
    <lineage>
        <taxon>Bacteria</taxon>
        <taxon>Pseudomonadati</taxon>
        <taxon>Pseudomonadota</taxon>
        <taxon>Alphaproteobacteria</taxon>
        <taxon>Hyphomicrobiales</taxon>
        <taxon>Phyllobacteriaceae</taxon>
        <taxon>Mesorhizobium</taxon>
    </lineage>
</organism>
<keyword evidence="2" id="KW-0238">DNA-binding</keyword>
<keyword evidence="3" id="KW-0804">Transcription</keyword>
<name>G6Y5S3_9HYPH</name>
<dbReference type="eggNOG" id="COG1802">
    <property type="taxonomic scope" value="Bacteria"/>
</dbReference>
<dbReference type="InterPro" id="IPR036388">
    <property type="entry name" value="WH-like_DNA-bd_sf"/>
</dbReference>
<dbReference type="Gene3D" id="1.20.120.530">
    <property type="entry name" value="GntR ligand-binding domain-like"/>
    <property type="match status" value="1"/>
</dbReference>
<dbReference type="InterPro" id="IPR036390">
    <property type="entry name" value="WH_DNA-bd_sf"/>
</dbReference>
<evidence type="ECO:0000256" key="3">
    <source>
        <dbReference type="ARBA" id="ARBA00023163"/>
    </source>
</evidence>
<dbReference type="InterPro" id="IPR008920">
    <property type="entry name" value="TF_FadR/GntR_C"/>
</dbReference>
<proteinExistence type="predicted"/>
<reference evidence="6 7" key="1">
    <citation type="journal article" date="2012" name="J. Bacteriol.">
        <title>Draft Genome Sequence of Plant Growth-Promoting Rhizobium Mesorhizobium amorphae, Isolated from Zinc-Lead Mine Tailings.</title>
        <authorList>
            <person name="Hao X."/>
            <person name="Lin Y."/>
            <person name="Johnstone L."/>
            <person name="Baltrus D.A."/>
            <person name="Miller S.J."/>
            <person name="Wei G."/>
            <person name="Rensing C."/>
        </authorList>
    </citation>
    <scope>NUCLEOTIDE SEQUENCE [LARGE SCALE GENOMIC DNA]</scope>
    <source>
        <strain evidence="6 7">CCNWGS0123</strain>
    </source>
</reference>
<keyword evidence="1" id="KW-0805">Transcription regulation</keyword>
<dbReference type="InterPro" id="IPR000524">
    <property type="entry name" value="Tscrpt_reg_HTH_GntR"/>
</dbReference>
<evidence type="ECO:0000313" key="6">
    <source>
        <dbReference type="EMBL" id="EHH12899.1"/>
    </source>
</evidence>
<feature type="domain" description="HTH gntR-type" evidence="5">
    <location>
        <begin position="7"/>
        <end position="74"/>
    </location>
</feature>
<dbReference type="EMBL" id="AGSN01000064">
    <property type="protein sequence ID" value="EHH12899.1"/>
    <property type="molecule type" value="Genomic_DNA"/>
</dbReference>
<dbReference type="SUPFAM" id="SSF46785">
    <property type="entry name" value="Winged helix' DNA-binding domain"/>
    <property type="match status" value="1"/>
</dbReference>
<dbReference type="AlphaFoldDB" id="G6Y5S3"/>
<dbReference type="PROSITE" id="PS50949">
    <property type="entry name" value="HTH_GNTR"/>
    <property type="match status" value="1"/>
</dbReference>
<dbReference type="Gene3D" id="1.10.10.10">
    <property type="entry name" value="Winged helix-like DNA-binding domain superfamily/Winged helix DNA-binding domain"/>
    <property type="match status" value="1"/>
</dbReference>
<gene>
    <name evidence="6" type="ORF">MEA186_06413</name>
</gene>
<dbReference type="PATRIC" id="fig|1082933.3.peg.1214"/>
<dbReference type="PRINTS" id="PR00035">
    <property type="entry name" value="HTHGNTR"/>
</dbReference>
<accession>G6Y5S3</accession>
<dbReference type="PANTHER" id="PTHR43537">
    <property type="entry name" value="TRANSCRIPTIONAL REGULATOR, GNTR FAMILY"/>
    <property type="match status" value="1"/>
</dbReference>
<sequence length="237" mass="26477">MSLNEHLTVRERTYQAVLQMILSGELAPGAAIDERALINRLDVSRTPIREAIGVLAKEGLVEIEPYRGFRVRRFTLKEVSDLYELRRALESFAIRLAVEHISNAHIAKLQTILNAGVDALEAGQMQAYGAHDQDFHELIAELSGNIALIDTLGRLSRQIQICRMIANKSPEFPKRAAIERDEILDALMARDADRAAKLMDAHILDVQQTLLQQLSGNLNVANDGAPRKSAPRKKQRD</sequence>
<dbReference type="RefSeq" id="WP_006200719.1">
    <property type="nucleotide sequence ID" value="NZ_AGSN01000064.1"/>
</dbReference>
<evidence type="ECO:0000256" key="2">
    <source>
        <dbReference type="ARBA" id="ARBA00023125"/>
    </source>
</evidence>
<keyword evidence="7" id="KW-1185">Reference proteome</keyword>
<dbReference type="CDD" id="cd07377">
    <property type="entry name" value="WHTH_GntR"/>
    <property type="match status" value="1"/>
</dbReference>
<dbReference type="SMART" id="SM00895">
    <property type="entry name" value="FCD"/>
    <property type="match status" value="1"/>
</dbReference>
<dbReference type="Proteomes" id="UP000002949">
    <property type="component" value="Unassembled WGS sequence"/>
</dbReference>
<dbReference type="InterPro" id="IPR011711">
    <property type="entry name" value="GntR_C"/>
</dbReference>
<evidence type="ECO:0000256" key="1">
    <source>
        <dbReference type="ARBA" id="ARBA00023015"/>
    </source>
</evidence>
<dbReference type="SUPFAM" id="SSF48008">
    <property type="entry name" value="GntR ligand-binding domain-like"/>
    <property type="match status" value="1"/>
</dbReference>
<dbReference type="OrthoDB" id="8247358at2"/>
<evidence type="ECO:0000259" key="5">
    <source>
        <dbReference type="PROSITE" id="PS50949"/>
    </source>
</evidence>